<reference evidence="1 2" key="1">
    <citation type="submission" date="2014-04" db="EMBL/GenBank/DDBJ databases">
        <authorList>
            <consortium name="DOE Joint Genome Institute"/>
            <person name="Kuo A."/>
            <person name="Kohler A."/>
            <person name="Costa M.D."/>
            <person name="Nagy L.G."/>
            <person name="Floudas D."/>
            <person name="Copeland A."/>
            <person name="Barry K.W."/>
            <person name="Cichocki N."/>
            <person name="Veneault-Fourrey C."/>
            <person name="LaButti K."/>
            <person name="Lindquist E.A."/>
            <person name="Lipzen A."/>
            <person name="Lundell T."/>
            <person name="Morin E."/>
            <person name="Murat C."/>
            <person name="Sun H."/>
            <person name="Tunlid A."/>
            <person name="Henrissat B."/>
            <person name="Grigoriev I.V."/>
            <person name="Hibbett D.S."/>
            <person name="Martin F."/>
            <person name="Nordberg H.P."/>
            <person name="Cantor M.N."/>
            <person name="Hua S.X."/>
        </authorList>
    </citation>
    <scope>NUCLEOTIDE SEQUENCE [LARGE SCALE GENOMIC DNA]</scope>
    <source>
        <strain evidence="1 2">441</strain>
    </source>
</reference>
<sequence>CDACRQFLPANSPPPLHAEKAPDNWTPYRNQLEFKLADFLFTQAEMPARKIDTLLDIWATSLIGSGGQPLFTNHTDLYCVIDSTHIGDIKWDSFTIQYTGKEQYSAPTPWMSDGYEVWYCDPCEVIHNILASPDFTDKLDYVPYQEYDVSNDERHWQDFMLGDWAWEQAVCNSSH</sequence>
<protein>
    <submittedName>
        <fullName evidence="1">Uncharacterized protein</fullName>
    </submittedName>
</protein>
<reference evidence="2" key="2">
    <citation type="submission" date="2015-01" db="EMBL/GenBank/DDBJ databases">
        <title>Evolutionary Origins and Diversification of the Mycorrhizal Mutualists.</title>
        <authorList>
            <consortium name="DOE Joint Genome Institute"/>
            <consortium name="Mycorrhizal Genomics Consortium"/>
            <person name="Kohler A."/>
            <person name="Kuo A."/>
            <person name="Nagy L.G."/>
            <person name="Floudas D."/>
            <person name="Copeland A."/>
            <person name="Barry K.W."/>
            <person name="Cichocki N."/>
            <person name="Veneault-Fourrey C."/>
            <person name="LaButti K."/>
            <person name="Lindquist E.A."/>
            <person name="Lipzen A."/>
            <person name="Lundell T."/>
            <person name="Morin E."/>
            <person name="Murat C."/>
            <person name="Riley R."/>
            <person name="Ohm R."/>
            <person name="Sun H."/>
            <person name="Tunlid A."/>
            <person name="Henrissat B."/>
            <person name="Grigoriev I.V."/>
            <person name="Hibbett D.S."/>
            <person name="Martin F."/>
        </authorList>
    </citation>
    <scope>NUCLEOTIDE SEQUENCE [LARGE SCALE GENOMIC DNA]</scope>
    <source>
        <strain evidence="2">441</strain>
    </source>
</reference>
<dbReference type="HOGENOM" id="CLU_006344_7_2_1"/>
<gene>
    <name evidence="1" type="ORF">PISMIDRAFT_105855</name>
</gene>
<dbReference type="AlphaFoldDB" id="A0A0C9ZKJ3"/>
<evidence type="ECO:0000313" key="2">
    <source>
        <dbReference type="Proteomes" id="UP000054018"/>
    </source>
</evidence>
<proteinExistence type="predicted"/>
<organism evidence="1 2">
    <name type="scientific">Pisolithus microcarpus 441</name>
    <dbReference type="NCBI Taxonomy" id="765257"/>
    <lineage>
        <taxon>Eukaryota</taxon>
        <taxon>Fungi</taxon>
        <taxon>Dikarya</taxon>
        <taxon>Basidiomycota</taxon>
        <taxon>Agaricomycotina</taxon>
        <taxon>Agaricomycetes</taxon>
        <taxon>Agaricomycetidae</taxon>
        <taxon>Boletales</taxon>
        <taxon>Sclerodermatineae</taxon>
        <taxon>Pisolithaceae</taxon>
        <taxon>Pisolithus</taxon>
    </lineage>
</organism>
<dbReference type="Pfam" id="PF18759">
    <property type="entry name" value="Plavaka"/>
    <property type="match status" value="1"/>
</dbReference>
<dbReference type="Proteomes" id="UP000054018">
    <property type="component" value="Unassembled WGS sequence"/>
</dbReference>
<dbReference type="InterPro" id="IPR041078">
    <property type="entry name" value="Plavaka"/>
</dbReference>
<dbReference type="EMBL" id="KN833765">
    <property type="protein sequence ID" value="KIK20423.1"/>
    <property type="molecule type" value="Genomic_DNA"/>
</dbReference>
<evidence type="ECO:0000313" key="1">
    <source>
        <dbReference type="EMBL" id="KIK20423.1"/>
    </source>
</evidence>
<dbReference type="OrthoDB" id="3199698at2759"/>
<accession>A0A0C9ZKJ3</accession>
<name>A0A0C9ZKJ3_9AGAM</name>
<keyword evidence="2" id="KW-1185">Reference proteome</keyword>
<feature type="non-terminal residue" evidence="1">
    <location>
        <position position="1"/>
    </location>
</feature>
<dbReference type="STRING" id="765257.A0A0C9ZKJ3"/>